<dbReference type="PANTHER" id="PTHR36440">
    <property type="entry name" value="PUTATIVE (AFU_ORTHOLOGUE AFUA_8G07350)-RELATED"/>
    <property type="match status" value="1"/>
</dbReference>
<dbReference type="InterPro" id="IPR013096">
    <property type="entry name" value="Cupin_2"/>
</dbReference>
<comment type="caution">
    <text evidence="2">The sequence shown here is derived from an EMBL/GenBank/DDBJ whole genome shotgun (WGS) entry which is preliminary data.</text>
</comment>
<gene>
    <name evidence="2" type="ORF">M2272_003638</name>
</gene>
<evidence type="ECO:0000259" key="1">
    <source>
        <dbReference type="Pfam" id="PF07883"/>
    </source>
</evidence>
<keyword evidence="3" id="KW-1185">Reference proteome</keyword>
<dbReference type="RefSeq" id="WP_280833574.1">
    <property type="nucleotide sequence ID" value="NZ_JARXVE010000005.1"/>
</dbReference>
<dbReference type="Gene3D" id="2.60.120.10">
    <property type="entry name" value="Jelly Rolls"/>
    <property type="match status" value="1"/>
</dbReference>
<organism evidence="2 3">
    <name type="scientific">Mycolicibacterium frederiksbergense</name>
    <dbReference type="NCBI Taxonomy" id="117567"/>
    <lineage>
        <taxon>Bacteria</taxon>
        <taxon>Bacillati</taxon>
        <taxon>Actinomycetota</taxon>
        <taxon>Actinomycetes</taxon>
        <taxon>Mycobacteriales</taxon>
        <taxon>Mycobacteriaceae</taxon>
        <taxon>Mycolicibacterium</taxon>
    </lineage>
</organism>
<dbReference type="Pfam" id="PF07883">
    <property type="entry name" value="Cupin_2"/>
    <property type="match status" value="1"/>
</dbReference>
<dbReference type="EMBL" id="JARXVE010000005">
    <property type="protein sequence ID" value="MDH6196985.1"/>
    <property type="molecule type" value="Genomic_DNA"/>
</dbReference>
<accession>A0ABT6L4R9</accession>
<dbReference type="InterPro" id="IPR014710">
    <property type="entry name" value="RmlC-like_jellyroll"/>
</dbReference>
<sequence length="191" mass="20786">MAHVGKTIDHPLSGERLTFLETSATTGGDYLKIRLDMTPGGSLPRPHTHPRAEERFEVAEGRVQIVTNGKTRIAEAGETVIVPRGAGHVWGNPFDDPAAVVVTVNPALDLETFFETWFGLARDGKVNPRTQIPSFLQAVLLAHDFRAEIGMPGLAGVAFRGLGPVVSPLARARGYRSRYPRYSDPDVTRSC</sequence>
<dbReference type="SUPFAM" id="SSF51182">
    <property type="entry name" value="RmlC-like cupins"/>
    <property type="match status" value="1"/>
</dbReference>
<evidence type="ECO:0000313" key="2">
    <source>
        <dbReference type="EMBL" id="MDH6196985.1"/>
    </source>
</evidence>
<dbReference type="PANTHER" id="PTHR36440:SF1">
    <property type="entry name" value="PUTATIVE (AFU_ORTHOLOGUE AFUA_8G07350)-RELATED"/>
    <property type="match status" value="1"/>
</dbReference>
<name>A0ABT6L4R9_9MYCO</name>
<proteinExistence type="predicted"/>
<protein>
    <submittedName>
        <fullName evidence="2">Quercetin dioxygenase-like cupin family protein</fullName>
    </submittedName>
</protein>
<dbReference type="InterPro" id="IPR053146">
    <property type="entry name" value="QDO-like"/>
</dbReference>
<feature type="domain" description="Cupin type-2" evidence="1">
    <location>
        <begin position="36"/>
        <end position="103"/>
    </location>
</feature>
<dbReference type="Proteomes" id="UP001160130">
    <property type="component" value="Unassembled WGS sequence"/>
</dbReference>
<dbReference type="InterPro" id="IPR011051">
    <property type="entry name" value="RmlC_Cupin_sf"/>
</dbReference>
<reference evidence="2 3" key="1">
    <citation type="submission" date="2023-04" db="EMBL/GenBank/DDBJ databases">
        <title>Forest soil microbial communities from Buena Vista Peninsula, Colon Province, Panama.</title>
        <authorList>
            <person name="Bouskill N."/>
        </authorList>
    </citation>
    <scope>NUCLEOTIDE SEQUENCE [LARGE SCALE GENOMIC DNA]</scope>
    <source>
        <strain evidence="2 3">AC80</strain>
    </source>
</reference>
<evidence type="ECO:0000313" key="3">
    <source>
        <dbReference type="Proteomes" id="UP001160130"/>
    </source>
</evidence>